<name>A0A3A3GHH3_PANTH</name>
<reference evidence="1 2" key="1">
    <citation type="submission" date="2018-09" db="EMBL/GenBank/DDBJ databases">
        <title>Paenibacillus SK2017-BO5.</title>
        <authorList>
            <person name="Piskunova J.V."/>
            <person name="Dubiley S.A."/>
            <person name="Severinov K.V."/>
        </authorList>
    </citation>
    <scope>NUCLEOTIDE SEQUENCE [LARGE SCALE GENOMIC DNA]</scope>
    <source>
        <strain evidence="1 2">BO5</strain>
    </source>
</reference>
<organism evidence="1 2">
    <name type="scientific">Paenibacillus thiaminolyticus</name>
    <name type="common">Bacillus thiaminolyticus</name>
    <dbReference type="NCBI Taxonomy" id="49283"/>
    <lineage>
        <taxon>Bacteria</taxon>
        <taxon>Bacillati</taxon>
        <taxon>Bacillota</taxon>
        <taxon>Bacilli</taxon>
        <taxon>Bacillales</taxon>
        <taxon>Paenibacillaceae</taxon>
        <taxon>Paenibacillus</taxon>
    </lineage>
</organism>
<evidence type="ECO:0000313" key="1">
    <source>
        <dbReference type="EMBL" id="RJG23807.1"/>
    </source>
</evidence>
<dbReference type="RefSeq" id="WP_119793935.1">
    <property type="nucleotide sequence ID" value="NZ_QYZD01000009.1"/>
</dbReference>
<dbReference type="Proteomes" id="UP000266177">
    <property type="component" value="Unassembled WGS sequence"/>
</dbReference>
<evidence type="ECO:0000313" key="2">
    <source>
        <dbReference type="Proteomes" id="UP000266177"/>
    </source>
</evidence>
<dbReference type="OrthoDB" id="2676941at2"/>
<comment type="caution">
    <text evidence="1">The sequence shown here is derived from an EMBL/GenBank/DDBJ whole genome shotgun (WGS) entry which is preliminary data.</text>
</comment>
<dbReference type="AlphaFoldDB" id="A0A3A3GHH3"/>
<dbReference type="EMBL" id="QYZD01000009">
    <property type="protein sequence ID" value="RJG23807.1"/>
    <property type="molecule type" value="Genomic_DNA"/>
</dbReference>
<sequence>MNLGFSLSEIKDFTVVDRNYLKGLDGDLILKSEKYFQITENGDAIEAPALRESADALNNQQLGVMSPSSWLRMDLTVSQLSTKTPKEFLYKNSFHWLTEPNFTLKDVVAITHPEHFSHVNNSEIFKYTYDTYSNMLPPSFVGTKDVYHWDANRNNTYGMAFVYDLLGSDRDGLGNKLIVRNNRGYMAYRVTLNNNSYFQGSAHAHYAHTQYGISGLSIDLKSGSLSLSGAISVDYADDVGKTFDIE</sequence>
<gene>
    <name evidence="1" type="ORF">DQX05_12375</name>
</gene>
<accession>A0A3A3GHH3</accession>
<protein>
    <submittedName>
        <fullName evidence="1">Uncharacterized protein</fullName>
    </submittedName>
</protein>
<proteinExistence type="predicted"/>